<dbReference type="EMBL" id="CAXKWB010008400">
    <property type="protein sequence ID" value="CAL4091009.1"/>
    <property type="molecule type" value="Genomic_DNA"/>
</dbReference>
<evidence type="ECO:0000313" key="1">
    <source>
        <dbReference type="EMBL" id="CAL4091009.1"/>
    </source>
</evidence>
<dbReference type="Proteomes" id="UP001497623">
    <property type="component" value="Unassembled WGS sequence"/>
</dbReference>
<evidence type="ECO:0000313" key="2">
    <source>
        <dbReference type="Proteomes" id="UP001497623"/>
    </source>
</evidence>
<proteinExistence type="predicted"/>
<dbReference type="InterPro" id="IPR036383">
    <property type="entry name" value="TSP1_rpt_sf"/>
</dbReference>
<sequence>SQNLGGCTEKYSDAVTSLMRNLVTLDQVVVESMIWHARWKTINTQRVSNKISILSDVQQMYEYAIERQKLYFDNWNIKSYPRLDILNAKISETEKIHCDKGISYEGISTYVQCMDFTLKTLNQYNVTCSMTANGTLEWLGIPECNFATSWGHWTEWSECSATCDSGTQIRYRRSTDGQIQNRTQACNSGVLCCTESYVMVLMTVATMKMSSIVDTYVLVMQLLSNPHVENGCRVVEEIVAITAQGVIVLGKLWIVMTGEVVTGSHLTISLLRIG</sequence>
<keyword evidence="2" id="KW-1185">Reference proteome</keyword>
<reference evidence="1 2" key="1">
    <citation type="submission" date="2024-05" db="EMBL/GenBank/DDBJ databases">
        <authorList>
            <person name="Wallberg A."/>
        </authorList>
    </citation>
    <scope>NUCLEOTIDE SEQUENCE [LARGE SCALE GENOMIC DNA]</scope>
</reference>
<feature type="non-terminal residue" evidence="1">
    <location>
        <position position="1"/>
    </location>
</feature>
<organism evidence="1 2">
    <name type="scientific">Meganyctiphanes norvegica</name>
    <name type="common">Northern krill</name>
    <name type="synonym">Thysanopoda norvegica</name>
    <dbReference type="NCBI Taxonomy" id="48144"/>
    <lineage>
        <taxon>Eukaryota</taxon>
        <taxon>Metazoa</taxon>
        <taxon>Ecdysozoa</taxon>
        <taxon>Arthropoda</taxon>
        <taxon>Crustacea</taxon>
        <taxon>Multicrustacea</taxon>
        <taxon>Malacostraca</taxon>
        <taxon>Eumalacostraca</taxon>
        <taxon>Eucarida</taxon>
        <taxon>Euphausiacea</taxon>
        <taxon>Euphausiidae</taxon>
        <taxon>Meganyctiphanes</taxon>
    </lineage>
</organism>
<comment type="caution">
    <text evidence="1">The sequence shown here is derived from an EMBL/GenBank/DDBJ whole genome shotgun (WGS) entry which is preliminary data.</text>
</comment>
<dbReference type="Gene3D" id="2.20.100.10">
    <property type="entry name" value="Thrombospondin type-1 (TSP1) repeat"/>
    <property type="match status" value="1"/>
</dbReference>
<gene>
    <name evidence="1" type="ORF">MNOR_LOCUS14180</name>
</gene>
<dbReference type="PROSITE" id="PS50092">
    <property type="entry name" value="TSP1"/>
    <property type="match status" value="1"/>
</dbReference>
<dbReference type="AlphaFoldDB" id="A0AAV2QKL5"/>
<protein>
    <submittedName>
        <fullName evidence="1">Uncharacterized protein</fullName>
    </submittedName>
</protein>
<dbReference type="Pfam" id="PF00090">
    <property type="entry name" value="TSP_1"/>
    <property type="match status" value="1"/>
</dbReference>
<dbReference type="SUPFAM" id="SSF82895">
    <property type="entry name" value="TSP-1 type 1 repeat"/>
    <property type="match status" value="1"/>
</dbReference>
<dbReference type="InterPro" id="IPR000884">
    <property type="entry name" value="TSP1_rpt"/>
</dbReference>
<dbReference type="SMART" id="SM00209">
    <property type="entry name" value="TSP1"/>
    <property type="match status" value="1"/>
</dbReference>
<accession>A0AAV2QKL5</accession>
<name>A0AAV2QKL5_MEGNR</name>